<dbReference type="Proteomes" id="UP000297245">
    <property type="component" value="Unassembled WGS sequence"/>
</dbReference>
<keyword evidence="3" id="KW-1185">Reference proteome</keyword>
<dbReference type="OrthoDB" id="2652955at2759"/>
<evidence type="ECO:0000313" key="3">
    <source>
        <dbReference type="Proteomes" id="UP000297245"/>
    </source>
</evidence>
<organism evidence="2 3">
    <name type="scientific">Dendrothele bispora (strain CBS 962.96)</name>
    <dbReference type="NCBI Taxonomy" id="1314807"/>
    <lineage>
        <taxon>Eukaryota</taxon>
        <taxon>Fungi</taxon>
        <taxon>Dikarya</taxon>
        <taxon>Basidiomycota</taxon>
        <taxon>Agaricomycotina</taxon>
        <taxon>Agaricomycetes</taxon>
        <taxon>Agaricomycetidae</taxon>
        <taxon>Agaricales</taxon>
        <taxon>Agaricales incertae sedis</taxon>
        <taxon>Dendrothele</taxon>
    </lineage>
</organism>
<dbReference type="AlphaFoldDB" id="A0A4S8KUJ8"/>
<accession>A0A4S8KUJ8</accession>
<name>A0A4S8KUJ8_DENBC</name>
<reference evidence="2 3" key="1">
    <citation type="journal article" date="2019" name="Nat. Ecol. Evol.">
        <title>Megaphylogeny resolves global patterns of mushroom evolution.</title>
        <authorList>
            <person name="Varga T."/>
            <person name="Krizsan K."/>
            <person name="Foldi C."/>
            <person name="Dima B."/>
            <person name="Sanchez-Garcia M."/>
            <person name="Sanchez-Ramirez S."/>
            <person name="Szollosi G.J."/>
            <person name="Szarkandi J.G."/>
            <person name="Papp V."/>
            <person name="Albert L."/>
            <person name="Andreopoulos W."/>
            <person name="Angelini C."/>
            <person name="Antonin V."/>
            <person name="Barry K.W."/>
            <person name="Bougher N.L."/>
            <person name="Buchanan P."/>
            <person name="Buyck B."/>
            <person name="Bense V."/>
            <person name="Catcheside P."/>
            <person name="Chovatia M."/>
            <person name="Cooper J."/>
            <person name="Damon W."/>
            <person name="Desjardin D."/>
            <person name="Finy P."/>
            <person name="Geml J."/>
            <person name="Haridas S."/>
            <person name="Hughes K."/>
            <person name="Justo A."/>
            <person name="Karasinski D."/>
            <person name="Kautmanova I."/>
            <person name="Kiss B."/>
            <person name="Kocsube S."/>
            <person name="Kotiranta H."/>
            <person name="LaButti K.M."/>
            <person name="Lechner B.E."/>
            <person name="Liimatainen K."/>
            <person name="Lipzen A."/>
            <person name="Lukacs Z."/>
            <person name="Mihaltcheva S."/>
            <person name="Morgado L.N."/>
            <person name="Niskanen T."/>
            <person name="Noordeloos M.E."/>
            <person name="Ohm R.A."/>
            <person name="Ortiz-Santana B."/>
            <person name="Ovrebo C."/>
            <person name="Racz N."/>
            <person name="Riley R."/>
            <person name="Savchenko A."/>
            <person name="Shiryaev A."/>
            <person name="Soop K."/>
            <person name="Spirin V."/>
            <person name="Szebenyi C."/>
            <person name="Tomsovsky M."/>
            <person name="Tulloss R.E."/>
            <person name="Uehling J."/>
            <person name="Grigoriev I.V."/>
            <person name="Vagvolgyi C."/>
            <person name="Papp T."/>
            <person name="Martin F.M."/>
            <person name="Miettinen O."/>
            <person name="Hibbett D.S."/>
            <person name="Nagy L.G."/>
        </authorList>
    </citation>
    <scope>NUCLEOTIDE SEQUENCE [LARGE SCALE GENOMIC DNA]</scope>
    <source>
        <strain evidence="2 3">CBS 962.96</strain>
    </source>
</reference>
<gene>
    <name evidence="2" type="ORF">K435DRAFT_810742</name>
</gene>
<feature type="region of interest" description="Disordered" evidence="1">
    <location>
        <begin position="232"/>
        <end position="280"/>
    </location>
</feature>
<proteinExistence type="predicted"/>
<dbReference type="EMBL" id="ML180029">
    <property type="protein sequence ID" value="THU79401.1"/>
    <property type="molecule type" value="Genomic_DNA"/>
</dbReference>
<sequence length="280" mass="31692">MSPGFSSSNRFYLGPKRTAVASLRYFNHSDISFEILGYYFVWAQIAKSVPDYCEPKLVNVEEQVEEQLTGKDFQLVGDIVWLIPTAKPVSIPRSFIVVAGPACNVNTQLSTFDIDAYQFTSGISKQMNHPLDSILPIRVYFDPDDHRWKHKKPIPSANTYIQVQGYLTRFDLNDSGFPDRFHVQVESMTLLGKSAVPKLMLEPETPTPVSLGKWKPRGSFYLEDNITPEFAPRIPSQSVHDPLPPSSPLSEVGEKLISDPVLLNQTHGEDNDRANKRRRR</sequence>
<evidence type="ECO:0000256" key="1">
    <source>
        <dbReference type="SAM" id="MobiDB-lite"/>
    </source>
</evidence>
<protein>
    <submittedName>
        <fullName evidence="2">Uncharacterized protein</fullName>
    </submittedName>
</protein>
<evidence type="ECO:0000313" key="2">
    <source>
        <dbReference type="EMBL" id="THU79401.1"/>
    </source>
</evidence>